<keyword evidence="2" id="KW-1185">Reference proteome</keyword>
<dbReference type="Proteomes" id="UP000053766">
    <property type="component" value="Unassembled WGS sequence"/>
</dbReference>
<organism evidence="1 2">
    <name type="scientific">Dictyocaulus viviparus</name>
    <name type="common">Bovine lungworm</name>
    <dbReference type="NCBI Taxonomy" id="29172"/>
    <lineage>
        <taxon>Eukaryota</taxon>
        <taxon>Metazoa</taxon>
        <taxon>Ecdysozoa</taxon>
        <taxon>Nematoda</taxon>
        <taxon>Chromadorea</taxon>
        <taxon>Rhabditida</taxon>
        <taxon>Rhabditina</taxon>
        <taxon>Rhabditomorpha</taxon>
        <taxon>Strongyloidea</taxon>
        <taxon>Metastrongylidae</taxon>
        <taxon>Dictyocaulus</taxon>
    </lineage>
</organism>
<evidence type="ECO:0000313" key="1">
    <source>
        <dbReference type="EMBL" id="KJH48073.1"/>
    </source>
</evidence>
<gene>
    <name evidence="1" type="ORF">DICVIV_05826</name>
</gene>
<sequence>MTVHAPDTVAIMKLPMFVRLLNSVFRKLGLLVADHDKLVLMFFSATVAYGDDLLHHLILWRTINVHESV</sequence>
<name>A0A0D8XTW2_DICVI</name>
<dbReference type="AlphaFoldDB" id="A0A0D8XTW2"/>
<protein>
    <submittedName>
        <fullName evidence="1">Uncharacterized protein</fullName>
    </submittedName>
</protein>
<reference evidence="2" key="2">
    <citation type="journal article" date="2016" name="Sci. Rep.">
        <title>Dictyocaulus viviparus genome, variome and transcriptome elucidate lungworm biology and support future intervention.</title>
        <authorList>
            <person name="McNulty S.N."/>
            <person name="Strube C."/>
            <person name="Rosa B.A."/>
            <person name="Martin J.C."/>
            <person name="Tyagi R."/>
            <person name="Choi Y.J."/>
            <person name="Wang Q."/>
            <person name="Hallsworth Pepin K."/>
            <person name="Zhang X."/>
            <person name="Ozersky P."/>
            <person name="Wilson R.K."/>
            <person name="Sternberg P.W."/>
            <person name="Gasser R.B."/>
            <person name="Mitreva M."/>
        </authorList>
    </citation>
    <scope>NUCLEOTIDE SEQUENCE [LARGE SCALE GENOMIC DNA]</scope>
    <source>
        <strain evidence="2">HannoverDv2000</strain>
    </source>
</reference>
<reference evidence="1 2" key="1">
    <citation type="submission" date="2013-11" db="EMBL/GenBank/DDBJ databases">
        <title>Draft genome of the bovine lungworm Dictyocaulus viviparus.</title>
        <authorList>
            <person name="Mitreva M."/>
        </authorList>
    </citation>
    <scope>NUCLEOTIDE SEQUENCE [LARGE SCALE GENOMIC DNA]</scope>
    <source>
        <strain evidence="1 2">HannoverDv2000</strain>
    </source>
</reference>
<accession>A0A0D8XTW2</accession>
<evidence type="ECO:0000313" key="2">
    <source>
        <dbReference type="Proteomes" id="UP000053766"/>
    </source>
</evidence>
<dbReference type="EMBL" id="KN716281">
    <property type="protein sequence ID" value="KJH48073.1"/>
    <property type="molecule type" value="Genomic_DNA"/>
</dbReference>
<proteinExistence type="predicted"/>